<reference evidence="1 2" key="1">
    <citation type="submission" date="2017-01" db="EMBL/GenBank/DDBJ databases">
        <authorList>
            <person name="Mah S.A."/>
            <person name="Swanson W.J."/>
            <person name="Moy G.W."/>
            <person name="Vacquier V.D."/>
        </authorList>
    </citation>
    <scope>NUCLEOTIDE SEQUENCE [LARGE SCALE GENOMIC DNA]</scope>
    <source>
        <strain evidence="1 2">DSM 18014</strain>
    </source>
</reference>
<evidence type="ECO:0000313" key="2">
    <source>
        <dbReference type="Proteomes" id="UP000185781"/>
    </source>
</evidence>
<accession>A0A1N7MWI5</accession>
<dbReference type="AlphaFoldDB" id="A0A1N7MWI5"/>
<evidence type="ECO:0000313" key="1">
    <source>
        <dbReference type="EMBL" id="SIS90477.1"/>
    </source>
</evidence>
<proteinExistence type="predicted"/>
<organism evidence="1 2">
    <name type="scientific">Chryseobacterium gambrini</name>
    <dbReference type="NCBI Taxonomy" id="373672"/>
    <lineage>
        <taxon>Bacteria</taxon>
        <taxon>Pseudomonadati</taxon>
        <taxon>Bacteroidota</taxon>
        <taxon>Flavobacteriia</taxon>
        <taxon>Flavobacteriales</taxon>
        <taxon>Weeksellaceae</taxon>
        <taxon>Chryseobacterium group</taxon>
        <taxon>Chryseobacterium</taxon>
    </lineage>
</organism>
<protein>
    <submittedName>
        <fullName evidence="1">Uncharacterized protein</fullName>
    </submittedName>
</protein>
<dbReference type="Proteomes" id="UP000185781">
    <property type="component" value="Unassembled WGS sequence"/>
</dbReference>
<dbReference type="EMBL" id="FTOV01000003">
    <property type="protein sequence ID" value="SIS90477.1"/>
    <property type="molecule type" value="Genomic_DNA"/>
</dbReference>
<name>A0A1N7MWI5_9FLAO</name>
<sequence>MNTKKTVLLKAHKLGREEQKSIIGGASAARRCCEYDFETGKCTLWTCDRCQCP</sequence>
<gene>
    <name evidence="1" type="ORF">SAMN05421785_103553</name>
</gene>